<dbReference type="EMBL" id="KI981328">
    <property type="protein sequence ID" value="EXA28587.1"/>
    <property type="molecule type" value="Genomic_DNA"/>
</dbReference>
<dbReference type="AlphaFoldDB" id="W9NF32"/>
<dbReference type="Proteomes" id="UP000030751">
    <property type="component" value="Unassembled WGS sequence"/>
</dbReference>
<sequence length="44" mass="4658">MLPRSRLILSSSVTLSLLPMVSATTATALPALAPRRSSSTELLF</sequence>
<protein>
    <submittedName>
        <fullName evidence="2">Uncharacterized protein</fullName>
    </submittedName>
</protein>
<keyword evidence="1" id="KW-0732">Signal</keyword>
<evidence type="ECO:0000256" key="1">
    <source>
        <dbReference type="SAM" id="SignalP"/>
    </source>
</evidence>
<dbReference type="HOGENOM" id="CLU_3224606_0_0_1"/>
<accession>W9NF32</accession>
<gene>
    <name evidence="2" type="ORF">FOVG_19818</name>
</gene>
<proteinExistence type="predicted"/>
<name>W9NF32_FUSOX</name>
<reference evidence="2" key="2">
    <citation type="submission" date="2014-02" db="EMBL/GenBank/DDBJ databases">
        <title>Annotation of the Genome Sequence of Fusarium oxysporum HDV247.</title>
        <authorList>
            <consortium name="The Broad Institute Genomics Platform"/>
            <person name="Ma L.-J."/>
            <person name="Corby-Kistler H."/>
            <person name="Broz K."/>
            <person name="Gale L.R."/>
            <person name="Jonkers W."/>
            <person name="O'Donnell K."/>
            <person name="Ploetz R."/>
            <person name="Steinberg C."/>
            <person name="Schwartz D.C."/>
            <person name="VanEtten H."/>
            <person name="Zhou S."/>
            <person name="Young S.K."/>
            <person name="Zeng Q."/>
            <person name="Gargeya S."/>
            <person name="Fitzgerald M."/>
            <person name="Abouelleil A."/>
            <person name="Alvarado L."/>
            <person name="Chapman S.B."/>
            <person name="Gainer-Dewar J."/>
            <person name="Goldberg J."/>
            <person name="Griggs A."/>
            <person name="Gujja S."/>
            <person name="Hansen M."/>
            <person name="Howarth C."/>
            <person name="Imamovic A."/>
            <person name="Ireland A."/>
            <person name="Larimer J."/>
            <person name="McCowan C."/>
            <person name="Murphy C."/>
            <person name="Pearson M."/>
            <person name="Poon T.W."/>
            <person name="Priest M."/>
            <person name="Roberts A."/>
            <person name="Saif S."/>
            <person name="Shea T."/>
            <person name="Sykes S."/>
            <person name="Wortman J."/>
            <person name="Nusbaum C."/>
            <person name="Birren B."/>
        </authorList>
    </citation>
    <scope>NUCLEOTIDE SEQUENCE</scope>
    <source>
        <strain evidence="2">HDV247</strain>
    </source>
</reference>
<feature type="chain" id="PRO_5004926977" evidence="1">
    <location>
        <begin position="24"/>
        <end position="44"/>
    </location>
</feature>
<reference evidence="2" key="1">
    <citation type="submission" date="2011-10" db="EMBL/GenBank/DDBJ databases">
        <title>The Genome Sequence of Fusarium oxysporum HDV247.</title>
        <authorList>
            <consortium name="The Broad Institute Genome Sequencing Platform"/>
            <person name="Ma L.-J."/>
            <person name="Gale L.R."/>
            <person name="Schwartz D.C."/>
            <person name="Zhou S."/>
            <person name="Corby-Kistler H."/>
            <person name="Young S.K."/>
            <person name="Zeng Q."/>
            <person name="Gargeya S."/>
            <person name="Fitzgerald M."/>
            <person name="Haas B."/>
            <person name="Abouelleil A."/>
            <person name="Alvarado L."/>
            <person name="Arachchi H.M."/>
            <person name="Berlin A."/>
            <person name="Brown A."/>
            <person name="Chapman S.B."/>
            <person name="Chen Z."/>
            <person name="Dunbar C."/>
            <person name="Freedman E."/>
            <person name="Gearin G."/>
            <person name="Goldberg J."/>
            <person name="Griggs A."/>
            <person name="Gujja S."/>
            <person name="Heiman D."/>
            <person name="Howarth C."/>
            <person name="Larson L."/>
            <person name="Lui A."/>
            <person name="MacDonald P.J.P."/>
            <person name="Montmayeur A."/>
            <person name="Murphy C."/>
            <person name="Neiman D."/>
            <person name="Pearson M."/>
            <person name="Priest M."/>
            <person name="Roberts A."/>
            <person name="Saif S."/>
            <person name="Shea T."/>
            <person name="Shenoy N."/>
            <person name="Sisk P."/>
            <person name="Stolte C."/>
            <person name="Sykes S."/>
            <person name="Wortman J."/>
            <person name="Nusbaum C."/>
            <person name="Birren B."/>
        </authorList>
    </citation>
    <scope>NUCLEOTIDE SEQUENCE [LARGE SCALE GENOMIC DNA]</scope>
    <source>
        <strain evidence="2">HDV247</strain>
    </source>
</reference>
<evidence type="ECO:0000313" key="2">
    <source>
        <dbReference type="EMBL" id="EXA28587.1"/>
    </source>
</evidence>
<organism evidence="2">
    <name type="scientific">Fusarium oxysporum f. sp. pisi HDV247</name>
    <dbReference type="NCBI Taxonomy" id="1080344"/>
    <lineage>
        <taxon>Eukaryota</taxon>
        <taxon>Fungi</taxon>
        <taxon>Dikarya</taxon>
        <taxon>Ascomycota</taxon>
        <taxon>Pezizomycotina</taxon>
        <taxon>Sordariomycetes</taxon>
        <taxon>Hypocreomycetidae</taxon>
        <taxon>Hypocreales</taxon>
        <taxon>Nectriaceae</taxon>
        <taxon>Fusarium</taxon>
        <taxon>Fusarium oxysporum species complex</taxon>
    </lineage>
</organism>
<feature type="signal peptide" evidence="1">
    <location>
        <begin position="1"/>
        <end position="23"/>
    </location>
</feature>